<evidence type="ECO:0000256" key="2">
    <source>
        <dbReference type="ARBA" id="ARBA00022692"/>
    </source>
</evidence>
<sequence>MPGTNGPKIIVSLWVMTVVPLFFMLPRFRVKRRYSKLVGWDDYLLALSWVFILIYTVLTHVSVGYGIGKHLVDTDPVKIVDGIKFMYLGEIFALFAMPTSKTSFCVTLLRLTATQWHKWFIWFIIITINLTLWLCAILTLAQCSPVEKLWNIALPGTCWDNRIVINYSIFVGVWSCLMDLLLTVVPWLTIWNLQMNKREKVGVIVTMSLGCLAGVTCAVKTSYLPSVGTWQDFTFNTAEVLIWGLSESAITIVAASIPFLRVLVREASSKGGSGPYHHSDTTQSAQTNRTNSLSCKSRPNGYGNPERKNGYEGSDKSILGEPEEYLGAIVKTNEVRIEYAEGSDEENRGGMYEKGRKQVFKYGTAL</sequence>
<evidence type="ECO:0000256" key="4">
    <source>
        <dbReference type="ARBA" id="ARBA00023136"/>
    </source>
</evidence>
<dbReference type="GO" id="GO:0016020">
    <property type="term" value="C:membrane"/>
    <property type="evidence" value="ECO:0007669"/>
    <property type="project" value="UniProtKB-SubCell"/>
</dbReference>
<keyword evidence="2 7" id="KW-0812">Transmembrane</keyword>
<proteinExistence type="inferred from homology"/>
<dbReference type="InterPro" id="IPR052337">
    <property type="entry name" value="SAT4-like"/>
</dbReference>
<feature type="compositionally biased region" description="Basic and acidic residues" evidence="6">
    <location>
        <begin position="305"/>
        <end position="315"/>
    </location>
</feature>
<feature type="transmembrane region" description="Helical" evidence="7">
    <location>
        <begin position="87"/>
        <end position="109"/>
    </location>
</feature>
<comment type="similarity">
    <text evidence="5">Belongs to the SAT4 family.</text>
</comment>
<dbReference type="InterPro" id="IPR049326">
    <property type="entry name" value="Rhodopsin_dom_fungi"/>
</dbReference>
<organism evidence="9 10">
    <name type="scientific">Zopfia rhizophila CBS 207.26</name>
    <dbReference type="NCBI Taxonomy" id="1314779"/>
    <lineage>
        <taxon>Eukaryota</taxon>
        <taxon>Fungi</taxon>
        <taxon>Dikarya</taxon>
        <taxon>Ascomycota</taxon>
        <taxon>Pezizomycotina</taxon>
        <taxon>Dothideomycetes</taxon>
        <taxon>Dothideomycetes incertae sedis</taxon>
        <taxon>Zopfiaceae</taxon>
        <taxon>Zopfia</taxon>
    </lineage>
</organism>
<evidence type="ECO:0000256" key="7">
    <source>
        <dbReference type="SAM" id="Phobius"/>
    </source>
</evidence>
<dbReference type="Proteomes" id="UP000800200">
    <property type="component" value="Unassembled WGS sequence"/>
</dbReference>
<accession>A0A6A6D8P6</accession>
<evidence type="ECO:0000259" key="8">
    <source>
        <dbReference type="Pfam" id="PF20684"/>
    </source>
</evidence>
<dbReference type="OrthoDB" id="3934549at2759"/>
<dbReference type="PANTHER" id="PTHR33048:SF42">
    <property type="entry name" value="INTEGRAL MEMBRANE PROTEIN"/>
    <property type="match status" value="1"/>
</dbReference>
<feature type="transmembrane region" description="Helical" evidence="7">
    <location>
        <begin position="201"/>
        <end position="221"/>
    </location>
</feature>
<dbReference type="PANTHER" id="PTHR33048">
    <property type="entry name" value="PTH11-LIKE INTEGRAL MEMBRANE PROTEIN (AFU_ORTHOLOGUE AFUA_5G11245)"/>
    <property type="match status" value="1"/>
</dbReference>
<dbReference type="AlphaFoldDB" id="A0A6A6D8P6"/>
<feature type="domain" description="Rhodopsin" evidence="8">
    <location>
        <begin position="28"/>
        <end position="265"/>
    </location>
</feature>
<evidence type="ECO:0000256" key="5">
    <source>
        <dbReference type="ARBA" id="ARBA00038359"/>
    </source>
</evidence>
<dbReference type="EMBL" id="ML994732">
    <property type="protein sequence ID" value="KAF2175453.1"/>
    <property type="molecule type" value="Genomic_DNA"/>
</dbReference>
<feature type="transmembrane region" description="Helical" evidence="7">
    <location>
        <begin position="241"/>
        <end position="264"/>
    </location>
</feature>
<keyword evidence="10" id="KW-1185">Reference proteome</keyword>
<evidence type="ECO:0000256" key="6">
    <source>
        <dbReference type="SAM" id="MobiDB-lite"/>
    </source>
</evidence>
<keyword evidence="4 7" id="KW-0472">Membrane</keyword>
<comment type="subcellular location">
    <subcellularLocation>
        <location evidence="1">Membrane</location>
        <topology evidence="1">Multi-pass membrane protein</topology>
    </subcellularLocation>
</comment>
<feature type="transmembrane region" description="Helical" evidence="7">
    <location>
        <begin position="6"/>
        <end position="25"/>
    </location>
</feature>
<protein>
    <recommendedName>
        <fullName evidence="8">Rhodopsin domain-containing protein</fullName>
    </recommendedName>
</protein>
<evidence type="ECO:0000313" key="10">
    <source>
        <dbReference type="Proteomes" id="UP000800200"/>
    </source>
</evidence>
<evidence type="ECO:0000313" key="9">
    <source>
        <dbReference type="EMBL" id="KAF2175453.1"/>
    </source>
</evidence>
<evidence type="ECO:0000256" key="3">
    <source>
        <dbReference type="ARBA" id="ARBA00022989"/>
    </source>
</evidence>
<feature type="compositionally biased region" description="Polar residues" evidence="6">
    <location>
        <begin position="281"/>
        <end position="297"/>
    </location>
</feature>
<dbReference type="Pfam" id="PF20684">
    <property type="entry name" value="Fung_rhodopsin"/>
    <property type="match status" value="1"/>
</dbReference>
<evidence type="ECO:0000256" key="1">
    <source>
        <dbReference type="ARBA" id="ARBA00004141"/>
    </source>
</evidence>
<gene>
    <name evidence="9" type="ORF">K469DRAFT_680029</name>
</gene>
<feature type="transmembrane region" description="Helical" evidence="7">
    <location>
        <begin position="46"/>
        <end position="67"/>
    </location>
</feature>
<name>A0A6A6D8P6_9PEZI</name>
<reference evidence="9" key="1">
    <citation type="journal article" date="2020" name="Stud. Mycol.">
        <title>101 Dothideomycetes genomes: a test case for predicting lifestyles and emergence of pathogens.</title>
        <authorList>
            <person name="Haridas S."/>
            <person name="Albert R."/>
            <person name="Binder M."/>
            <person name="Bloem J."/>
            <person name="Labutti K."/>
            <person name="Salamov A."/>
            <person name="Andreopoulos B."/>
            <person name="Baker S."/>
            <person name="Barry K."/>
            <person name="Bills G."/>
            <person name="Bluhm B."/>
            <person name="Cannon C."/>
            <person name="Castanera R."/>
            <person name="Culley D."/>
            <person name="Daum C."/>
            <person name="Ezra D."/>
            <person name="Gonzalez J."/>
            <person name="Henrissat B."/>
            <person name="Kuo A."/>
            <person name="Liang C."/>
            <person name="Lipzen A."/>
            <person name="Lutzoni F."/>
            <person name="Magnuson J."/>
            <person name="Mondo S."/>
            <person name="Nolan M."/>
            <person name="Ohm R."/>
            <person name="Pangilinan J."/>
            <person name="Park H.-J."/>
            <person name="Ramirez L."/>
            <person name="Alfaro M."/>
            <person name="Sun H."/>
            <person name="Tritt A."/>
            <person name="Yoshinaga Y."/>
            <person name="Zwiers L.-H."/>
            <person name="Turgeon B."/>
            <person name="Goodwin S."/>
            <person name="Spatafora J."/>
            <person name="Crous P."/>
            <person name="Grigoriev I."/>
        </authorList>
    </citation>
    <scope>NUCLEOTIDE SEQUENCE</scope>
    <source>
        <strain evidence="9">CBS 207.26</strain>
    </source>
</reference>
<keyword evidence="3 7" id="KW-1133">Transmembrane helix</keyword>
<feature type="transmembrane region" description="Helical" evidence="7">
    <location>
        <begin position="164"/>
        <end position="189"/>
    </location>
</feature>
<feature type="transmembrane region" description="Helical" evidence="7">
    <location>
        <begin position="121"/>
        <end position="141"/>
    </location>
</feature>
<feature type="region of interest" description="Disordered" evidence="6">
    <location>
        <begin position="269"/>
        <end position="318"/>
    </location>
</feature>